<accession>W9QR12</accession>
<dbReference type="PANTHER" id="PTHR13954">
    <property type="entry name" value="IRE1-RELATED"/>
    <property type="match status" value="1"/>
</dbReference>
<evidence type="ECO:0000313" key="11">
    <source>
        <dbReference type="Proteomes" id="UP000030645"/>
    </source>
</evidence>
<dbReference type="InterPro" id="IPR038357">
    <property type="entry name" value="KEN_sf"/>
</dbReference>
<dbReference type="InterPro" id="IPR008271">
    <property type="entry name" value="Ser/Thr_kinase_AS"/>
</dbReference>
<keyword evidence="7" id="KW-0067">ATP-binding</keyword>
<dbReference type="Proteomes" id="UP000030645">
    <property type="component" value="Unassembled WGS sequence"/>
</dbReference>
<keyword evidence="11" id="KW-1185">Reference proteome</keyword>
<keyword evidence="3" id="KW-0808">Transferase</keyword>
<dbReference type="SMART" id="SM00220">
    <property type="entry name" value="S_TKc"/>
    <property type="match status" value="1"/>
</dbReference>
<evidence type="ECO:0000256" key="6">
    <source>
        <dbReference type="ARBA" id="ARBA00022777"/>
    </source>
</evidence>
<dbReference type="Pfam" id="PF06479">
    <property type="entry name" value="Ribonuc_2-5A"/>
    <property type="match status" value="1"/>
</dbReference>
<keyword evidence="6 10" id="KW-0418">Kinase</keyword>
<evidence type="ECO:0000313" key="10">
    <source>
        <dbReference type="EMBL" id="EXB51011.1"/>
    </source>
</evidence>
<dbReference type="Pfam" id="PF07714">
    <property type="entry name" value="PK_Tyr_Ser-Thr"/>
    <property type="match status" value="1"/>
</dbReference>
<dbReference type="GO" id="GO:0051082">
    <property type="term" value="F:unfolded protein binding"/>
    <property type="evidence" value="ECO:0007669"/>
    <property type="project" value="TreeGrafter"/>
</dbReference>
<proteinExistence type="predicted"/>
<dbReference type="AlphaFoldDB" id="W9QR12"/>
<dbReference type="InterPro" id="IPR000719">
    <property type="entry name" value="Prot_kinase_dom"/>
</dbReference>
<dbReference type="InterPro" id="IPR001245">
    <property type="entry name" value="Ser-Thr/Tyr_kinase_cat_dom"/>
</dbReference>
<keyword evidence="2" id="KW-0723">Serine/threonine-protein kinase</keyword>
<organism evidence="10 11">
    <name type="scientific">Morus notabilis</name>
    <dbReference type="NCBI Taxonomy" id="981085"/>
    <lineage>
        <taxon>Eukaryota</taxon>
        <taxon>Viridiplantae</taxon>
        <taxon>Streptophyta</taxon>
        <taxon>Embryophyta</taxon>
        <taxon>Tracheophyta</taxon>
        <taxon>Spermatophyta</taxon>
        <taxon>Magnoliopsida</taxon>
        <taxon>eudicotyledons</taxon>
        <taxon>Gunneridae</taxon>
        <taxon>Pentapetalae</taxon>
        <taxon>rosids</taxon>
        <taxon>fabids</taxon>
        <taxon>Rosales</taxon>
        <taxon>Moraceae</taxon>
        <taxon>Moreae</taxon>
        <taxon>Morus</taxon>
    </lineage>
</organism>
<dbReference type="STRING" id="981085.W9QR12"/>
<feature type="domain" description="KEN" evidence="9">
    <location>
        <begin position="424"/>
        <end position="552"/>
    </location>
</feature>
<protein>
    <recommendedName>
        <fullName evidence="1">non-specific serine/threonine protein kinase</fullName>
        <ecNumber evidence="1">2.7.11.1</ecNumber>
    </recommendedName>
</protein>
<dbReference type="EC" id="2.7.11.1" evidence="1"/>
<dbReference type="InterPro" id="IPR010513">
    <property type="entry name" value="KEN_dom"/>
</dbReference>
<dbReference type="Gene3D" id="1.20.1440.180">
    <property type="entry name" value="KEN domain"/>
    <property type="match status" value="1"/>
</dbReference>
<name>W9QR12_9ROSA</name>
<evidence type="ECO:0000256" key="2">
    <source>
        <dbReference type="ARBA" id="ARBA00022527"/>
    </source>
</evidence>
<dbReference type="PANTHER" id="PTHR13954:SF6">
    <property type="entry name" value="NON-SPECIFIC SERINE_THREONINE PROTEIN KINASE"/>
    <property type="match status" value="1"/>
</dbReference>
<dbReference type="SUPFAM" id="SSF56112">
    <property type="entry name" value="Protein kinase-like (PK-like)"/>
    <property type="match status" value="1"/>
</dbReference>
<dbReference type="GO" id="GO:0004674">
    <property type="term" value="F:protein serine/threonine kinase activity"/>
    <property type="evidence" value="ECO:0007669"/>
    <property type="project" value="UniProtKB-KW"/>
</dbReference>
<feature type="domain" description="Protein kinase" evidence="8">
    <location>
        <begin position="124"/>
        <end position="421"/>
    </location>
</feature>
<dbReference type="InterPro" id="IPR045133">
    <property type="entry name" value="IRE1/2-like"/>
</dbReference>
<dbReference type="Gene3D" id="1.10.510.10">
    <property type="entry name" value="Transferase(Phosphotransferase) domain 1"/>
    <property type="match status" value="2"/>
</dbReference>
<evidence type="ECO:0000256" key="4">
    <source>
        <dbReference type="ARBA" id="ARBA00022729"/>
    </source>
</evidence>
<evidence type="ECO:0000256" key="1">
    <source>
        <dbReference type="ARBA" id="ARBA00012513"/>
    </source>
</evidence>
<dbReference type="GO" id="GO:0006397">
    <property type="term" value="P:mRNA processing"/>
    <property type="evidence" value="ECO:0007669"/>
    <property type="project" value="InterPro"/>
</dbReference>
<dbReference type="GO" id="GO:0004521">
    <property type="term" value="F:RNA endonuclease activity"/>
    <property type="evidence" value="ECO:0007669"/>
    <property type="project" value="InterPro"/>
</dbReference>
<dbReference type="FunFam" id="3.30.200.20:FF:000077">
    <property type="entry name" value="Putative Serine/threonine-protein kinase/endoribonuclease IRE1"/>
    <property type="match status" value="1"/>
</dbReference>
<dbReference type="InterPro" id="IPR011009">
    <property type="entry name" value="Kinase-like_dom_sf"/>
</dbReference>
<dbReference type="PROSITE" id="PS00108">
    <property type="entry name" value="PROTEIN_KINASE_ST"/>
    <property type="match status" value="1"/>
</dbReference>
<gene>
    <name evidence="10" type="ORF">L484_023713</name>
</gene>
<dbReference type="eggNOG" id="KOG1027">
    <property type="taxonomic scope" value="Eukaryota"/>
</dbReference>
<dbReference type="PROSITE" id="PS51392">
    <property type="entry name" value="KEN"/>
    <property type="match status" value="1"/>
</dbReference>
<keyword evidence="4" id="KW-0732">Signal</keyword>
<evidence type="ECO:0000259" key="8">
    <source>
        <dbReference type="PROSITE" id="PS50011"/>
    </source>
</evidence>
<reference evidence="11" key="1">
    <citation type="submission" date="2013-01" db="EMBL/GenBank/DDBJ databases">
        <title>Draft Genome Sequence of a Mulberry Tree, Morus notabilis C.K. Schneid.</title>
        <authorList>
            <person name="He N."/>
            <person name="Zhao S."/>
        </authorList>
    </citation>
    <scope>NUCLEOTIDE SEQUENCE</scope>
</reference>
<dbReference type="GO" id="GO:0005524">
    <property type="term" value="F:ATP binding"/>
    <property type="evidence" value="ECO:0007669"/>
    <property type="project" value="UniProtKB-KW"/>
</dbReference>
<dbReference type="PROSITE" id="PS50011">
    <property type="entry name" value="PROTEIN_KINASE_DOM"/>
    <property type="match status" value="1"/>
</dbReference>
<dbReference type="EMBL" id="KE344020">
    <property type="protein sequence ID" value="EXB51011.1"/>
    <property type="molecule type" value="Genomic_DNA"/>
</dbReference>
<dbReference type="GO" id="GO:0036498">
    <property type="term" value="P:IRE1-mediated unfolded protein response"/>
    <property type="evidence" value="ECO:0007669"/>
    <property type="project" value="TreeGrafter"/>
</dbReference>
<evidence type="ECO:0000256" key="7">
    <source>
        <dbReference type="ARBA" id="ARBA00022840"/>
    </source>
</evidence>
<evidence type="ECO:0000256" key="5">
    <source>
        <dbReference type="ARBA" id="ARBA00022741"/>
    </source>
</evidence>
<sequence>MVARQRHRSSLLLRVKLFTIHNGLRHCCSYRWKASRSQQKRRLKSEGERVTRLVLMLFSSSSSSLIQKNIVRAADDSVNSLKENPTPRKFKPWMNFLEAREREEESIASSFDKNQLRIGKKLVVSLSKEIGRGTDGTVVYEGSYEGRKVAVKRLLKTHIKLDDNEIGNLIASDHHQNVVRYYGVEHDRDFTYLVLELCDFSLDDLIRITSLNSSPYKLDPNYLYCGTSTMTMYENRWELLKNTLGDVKLRKENNDRPSPLLLQLLRDIVSGLVHLHKLGIIHRDLKPRNILITMRKSTLCAKLSDMGIHKRLLIENKTYSSVTSFGCATTSWKAAEQLLNGRHTSATDMFSLGCIIFFCITRGRHPFGDHDERDWNIKRDKKQDLFLIQDFPEAFHLISRLLEPDPTKRPKASEILQHPMFWDAEKRLSFLRDTSDRLGENSDLFKALERTVRTNLATKWNKKVDEKIVTYMRACSKRDYKFNSVRDLLRLIRNLSSHYGELGQDVQILVGPKYEEFDDYFTSRFPSLLIKVYEVVCSYYGDGEYFMRYFVGNPTSNVSSDITFVVDCQGK</sequence>
<evidence type="ECO:0000259" key="9">
    <source>
        <dbReference type="PROSITE" id="PS51392"/>
    </source>
</evidence>
<evidence type="ECO:0000256" key="3">
    <source>
        <dbReference type="ARBA" id="ARBA00022679"/>
    </source>
</evidence>
<dbReference type="GO" id="GO:1990604">
    <property type="term" value="C:IRE1-TRAF2-ASK1 complex"/>
    <property type="evidence" value="ECO:0007669"/>
    <property type="project" value="TreeGrafter"/>
</dbReference>
<dbReference type="SMART" id="SM00580">
    <property type="entry name" value="PUG"/>
    <property type="match status" value="1"/>
</dbReference>
<keyword evidence="5" id="KW-0547">Nucleotide-binding</keyword>